<dbReference type="InParanoid" id="A0A1Q3BBH9"/>
<accession>A0A1Q3BBH9</accession>
<keyword evidence="2" id="KW-1185">Reference proteome</keyword>
<gene>
    <name evidence="1" type="ORF">CFOL_v3_08865</name>
</gene>
<dbReference type="Proteomes" id="UP000187406">
    <property type="component" value="Unassembled WGS sequence"/>
</dbReference>
<proteinExistence type="predicted"/>
<reference evidence="2" key="1">
    <citation type="submission" date="2016-04" db="EMBL/GenBank/DDBJ databases">
        <title>Cephalotus genome sequencing.</title>
        <authorList>
            <person name="Fukushima K."/>
            <person name="Hasebe M."/>
            <person name="Fang X."/>
        </authorList>
    </citation>
    <scope>NUCLEOTIDE SEQUENCE [LARGE SCALE GENOMIC DNA]</scope>
    <source>
        <strain evidence="2">cv. St1</strain>
    </source>
</reference>
<name>A0A1Q3BBH9_CEPFO</name>
<protein>
    <submittedName>
        <fullName evidence="1">Uncharacterized protein</fullName>
    </submittedName>
</protein>
<comment type="caution">
    <text evidence="1">The sequence shown here is derived from an EMBL/GenBank/DDBJ whole genome shotgun (WGS) entry which is preliminary data.</text>
</comment>
<sequence length="123" mass="14270">MYIRAKISYLFTATVTDLRDTTNTKSFRENSHTLFTAISIQLKQHTSTIIHLQLTKATISTTHKQHQQPQKPLYHLFTATVTDQCATTNTFPNLSSQFSQTRKTKRIRSNVRNLNNTRLFKNQ</sequence>
<dbReference type="AlphaFoldDB" id="A0A1Q3BBH9"/>
<evidence type="ECO:0000313" key="1">
    <source>
        <dbReference type="EMBL" id="GAV65350.1"/>
    </source>
</evidence>
<organism evidence="1 2">
    <name type="scientific">Cephalotus follicularis</name>
    <name type="common">Albany pitcher plant</name>
    <dbReference type="NCBI Taxonomy" id="3775"/>
    <lineage>
        <taxon>Eukaryota</taxon>
        <taxon>Viridiplantae</taxon>
        <taxon>Streptophyta</taxon>
        <taxon>Embryophyta</taxon>
        <taxon>Tracheophyta</taxon>
        <taxon>Spermatophyta</taxon>
        <taxon>Magnoliopsida</taxon>
        <taxon>eudicotyledons</taxon>
        <taxon>Gunneridae</taxon>
        <taxon>Pentapetalae</taxon>
        <taxon>rosids</taxon>
        <taxon>fabids</taxon>
        <taxon>Oxalidales</taxon>
        <taxon>Cephalotaceae</taxon>
        <taxon>Cephalotus</taxon>
    </lineage>
</organism>
<dbReference type="EMBL" id="BDDD01000402">
    <property type="protein sequence ID" value="GAV65350.1"/>
    <property type="molecule type" value="Genomic_DNA"/>
</dbReference>
<evidence type="ECO:0000313" key="2">
    <source>
        <dbReference type="Proteomes" id="UP000187406"/>
    </source>
</evidence>